<dbReference type="Gene3D" id="2.40.10.10">
    <property type="entry name" value="Trypsin-like serine proteases"/>
    <property type="match status" value="1"/>
</dbReference>
<dbReference type="AlphaFoldDB" id="A0A1X1T6D5"/>
<comment type="caution">
    <text evidence="2">The sequence shown here is derived from an EMBL/GenBank/DDBJ whole genome shotgun (WGS) entry which is preliminary data.</text>
</comment>
<dbReference type="InterPro" id="IPR043504">
    <property type="entry name" value="Peptidase_S1_PA_chymotrypsin"/>
</dbReference>
<reference evidence="2 3" key="1">
    <citation type="submission" date="2016-01" db="EMBL/GenBank/DDBJ databases">
        <title>The new phylogeny of the genus Mycobacterium.</title>
        <authorList>
            <person name="Tarcisio F."/>
            <person name="Conor M."/>
            <person name="Antonella G."/>
            <person name="Elisabetta G."/>
            <person name="Giulia F.S."/>
            <person name="Sara T."/>
            <person name="Anna F."/>
            <person name="Clotilde B."/>
            <person name="Roberto B."/>
            <person name="Veronica D.S."/>
            <person name="Fabio R."/>
            <person name="Monica P."/>
            <person name="Olivier J."/>
            <person name="Enrico T."/>
            <person name="Nicola S."/>
        </authorList>
    </citation>
    <scope>NUCLEOTIDE SEQUENCE [LARGE SCALE GENOMIC DNA]</scope>
    <source>
        <strain evidence="2 3">ATCC 27353</strain>
    </source>
</reference>
<gene>
    <name evidence="2" type="ORF">AWC02_19150</name>
</gene>
<protein>
    <recommendedName>
        <fullName evidence="4">Protease</fullName>
    </recommendedName>
</protein>
<feature type="region of interest" description="Disordered" evidence="1">
    <location>
        <begin position="122"/>
        <end position="168"/>
    </location>
</feature>
<evidence type="ECO:0000313" key="3">
    <source>
        <dbReference type="Proteomes" id="UP000193465"/>
    </source>
</evidence>
<dbReference type="EMBL" id="LQOT01000075">
    <property type="protein sequence ID" value="ORV40136.1"/>
    <property type="molecule type" value="Genomic_DNA"/>
</dbReference>
<accession>A0A1X1T6D5</accession>
<dbReference type="InterPro" id="IPR009003">
    <property type="entry name" value="Peptidase_S1_PA"/>
</dbReference>
<evidence type="ECO:0000313" key="2">
    <source>
        <dbReference type="EMBL" id="ORV40136.1"/>
    </source>
</evidence>
<keyword evidence="3" id="KW-1185">Reference proteome</keyword>
<dbReference type="Proteomes" id="UP000193465">
    <property type="component" value="Unassembled WGS sequence"/>
</dbReference>
<name>A0A1X1T6D5_9MYCO</name>
<proteinExistence type="predicted"/>
<evidence type="ECO:0000256" key="1">
    <source>
        <dbReference type="SAM" id="MobiDB-lite"/>
    </source>
</evidence>
<dbReference type="SUPFAM" id="SSF50494">
    <property type="entry name" value="Trypsin-like serine proteases"/>
    <property type="match status" value="1"/>
</dbReference>
<feature type="compositionally biased region" description="Basic and acidic residues" evidence="1">
    <location>
        <begin position="141"/>
        <end position="158"/>
    </location>
</feature>
<dbReference type="STRING" id="188915.AWC02_19150"/>
<feature type="compositionally biased region" description="Low complexity" evidence="1">
    <location>
        <begin position="122"/>
        <end position="139"/>
    </location>
</feature>
<evidence type="ECO:0008006" key="4">
    <source>
        <dbReference type="Google" id="ProtNLM"/>
    </source>
</evidence>
<organism evidence="2 3">
    <name type="scientific">Mycolicibacter engbaekii</name>
    <dbReference type="NCBI Taxonomy" id="188915"/>
    <lineage>
        <taxon>Bacteria</taxon>
        <taxon>Bacillati</taxon>
        <taxon>Actinomycetota</taxon>
        <taxon>Actinomycetes</taxon>
        <taxon>Mycobacteriales</taxon>
        <taxon>Mycobacteriaceae</taxon>
        <taxon>Mycolicibacter</taxon>
    </lineage>
</organism>
<sequence length="257" mass="25762">MTGVALMALHGLPESAAVQDKLLLGGGAAILLHDDGLCTLTTIGYDNGGRIVGFTAAHCGGVGSPVLVEGAEDHGSVGTVVAAEDSLDYAIIEFDPLLVASIADYEGFGIFGIDSMDPVVAEPAEPAEPAGPEAPADAEPGPEHGAGHHAEPGPEHDAQPGPEHGAVRHACKLGRGSGLQCFDIGPAGVELADEPWWLPGDDGAPVTVDNLLVGMVRDGTVPAGPLTEPGPGVVLFTAILDDVDAKGGPGAGFGRRS</sequence>